<sequence length="212" mass="24769">MEDFLELEDLLELEDGETLEYLDSDSEVTMEDFLELEEWLDSEQKLDEERNTTRKDPETSSKASIDRHQHDEIDRHPPYIIDQHPTYIIDRHPPDNIDLYPPTASIDTHCRTNCRVAWLSWNRLRKECTNQRARTLLSPNILDHLYAQRKLMVSQKNRSVHLGSYNGVFADDMYAVASQRELRCRDEVDKGPAEAASIDTDQIPSIDIRRIS</sequence>
<accession>A0A0D3DKC7</accession>
<evidence type="ECO:0000256" key="1">
    <source>
        <dbReference type="SAM" id="MobiDB-lite"/>
    </source>
</evidence>
<proteinExistence type="predicted"/>
<keyword evidence="3" id="KW-1185">Reference proteome</keyword>
<dbReference type="AlphaFoldDB" id="A0A0D3DKC7"/>
<feature type="compositionally biased region" description="Basic and acidic residues" evidence="1">
    <location>
        <begin position="42"/>
        <end position="69"/>
    </location>
</feature>
<protein>
    <submittedName>
        <fullName evidence="2">Uncharacterized protein</fullName>
    </submittedName>
</protein>
<dbReference type="Proteomes" id="UP000032141">
    <property type="component" value="Chromosome C8"/>
</dbReference>
<evidence type="ECO:0000313" key="2">
    <source>
        <dbReference type="EnsemblPlants" id="Bo8g023190.1"/>
    </source>
</evidence>
<dbReference type="HOGENOM" id="CLU_1301231_0_0_1"/>
<dbReference type="Gramene" id="Bo8g023190.1">
    <property type="protein sequence ID" value="Bo8g023190.1"/>
    <property type="gene ID" value="Bo8g023190"/>
</dbReference>
<evidence type="ECO:0000313" key="3">
    <source>
        <dbReference type="Proteomes" id="UP000032141"/>
    </source>
</evidence>
<feature type="region of interest" description="Disordered" evidence="1">
    <location>
        <begin position="41"/>
        <end position="69"/>
    </location>
</feature>
<organism evidence="2 3">
    <name type="scientific">Brassica oleracea var. oleracea</name>
    <dbReference type="NCBI Taxonomy" id="109376"/>
    <lineage>
        <taxon>Eukaryota</taxon>
        <taxon>Viridiplantae</taxon>
        <taxon>Streptophyta</taxon>
        <taxon>Embryophyta</taxon>
        <taxon>Tracheophyta</taxon>
        <taxon>Spermatophyta</taxon>
        <taxon>Magnoliopsida</taxon>
        <taxon>eudicotyledons</taxon>
        <taxon>Gunneridae</taxon>
        <taxon>Pentapetalae</taxon>
        <taxon>rosids</taxon>
        <taxon>malvids</taxon>
        <taxon>Brassicales</taxon>
        <taxon>Brassicaceae</taxon>
        <taxon>Brassiceae</taxon>
        <taxon>Brassica</taxon>
    </lineage>
</organism>
<reference evidence="2" key="2">
    <citation type="submission" date="2015-03" db="UniProtKB">
        <authorList>
            <consortium name="EnsemblPlants"/>
        </authorList>
    </citation>
    <scope>IDENTIFICATION</scope>
</reference>
<reference evidence="2 3" key="1">
    <citation type="journal article" date="2014" name="Genome Biol.">
        <title>Transcriptome and methylome profiling reveals relics of genome dominance in the mesopolyploid Brassica oleracea.</title>
        <authorList>
            <person name="Parkin I.A."/>
            <person name="Koh C."/>
            <person name="Tang H."/>
            <person name="Robinson S.J."/>
            <person name="Kagale S."/>
            <person name="Clarke W.E."/>
            <person name="Town C.D."/>
            <person name="Nixon J."/>
            <person name="Krishnakumar V."/>
            <person name="Bidwell S.L."/>
            <person name="Denoeud F."/>
            <person name="Belcram H."/>
            <person name="Links M.G."/>
            <person name="Just J."/>
            <person name="Clarke C."/>
            <person name="Bender T."/>
            <person name="Huebert T."/>
            <person name="Mason A.S."/>
            <person name="Pires J.C."/>
            <person name="Barker G."/>
            <person name="Moore J."/>
            <person name="Walley P.G."/>
            <person name="Manoli S."/>
            <person name="Batley J."/>
            <person name="Edwards D."/>
            <person name="Nelson M.N."/>
            <person name="Wang X."/>
            <person name="Paterson A.H."/>
            <person name="King G."/>
            <person name="Bancroft I."/>
            <person name="Chalhoub B."/>
            <person name="Sharpe A.G."/>
        </authorList>
    </citation>
    <scope>NUCLEOTIDE SEQUENCE</scope>
    <source>
        <strain evidence="2 3">cv. TO1000</strain>
    </source>
</reference>
<name>A0A0D3DKC7_BRAOL</name>
<dbReference type="EnsemblPlants" id="Bo8g023190.1">
    <property type="protein sequence ID" value="Bo8g023190.1"/>
    <property type="gene ID" value="Bo8g023190"/>
</dbReference>